<accession>A0A5C6DD79</accession>
<keyword evidence="6 8" id="KW-0472">Membrane</keyword>
<feature type="domain" description="Mechanosensitive ion channel MscS" evidence="9">
    <location>
        <begin position="212"/>
        <end position="278"/>
    </location>
</feature>
<evidence type="ECO:0000259" key="9">
    <source>
        <dbReference type="Pfam" id="PF00924"/>
    </source>
</evidence>
<organism evidence="12 13">
    <name type="scientific">Novipirellula artificiosorum</name>
    <dbReference type="NCBI Taxonomy" id="2528016"/>
    <lineage>
        <taxon>Bacteria</taxon>
        <taxon>Pseudomonadati</taxon>
        <taxon>Planctomycetota</taxon>
        <taxon>Planctomycetia</taxon>
        <taxon>Pirellulales</taxon>
        <taxon>Pirellulaceae</taxon>
        <taxon>Novipirellula</taxon>
    </lineage>
</organism>
<evidence type="ECO:0000256" key="4">
    <source>
        <dbReference type="ARBA" id="ARBA00022692"/>
    </source>
</evidence>
<gene>
    <name evidence="12" type="primary">mscS_3</name>
    <name evidence="12" type="ORF">Poly41_48330</name>
</gene>
<feature type="transmembrane region" description="Helical" evidence="8">
    <location>
        <begin position="126"/>
        <end position="150"/>
    </location>
</feature>
<reference evidence="12 13" key="1">
    <citation type="submission" date="2019-02" db="EMBL/GenBank/DDBJ databases">
        <title>Deep-cultivation of Planctomycetes and their phenomic and genomic characterization uncovers novel biology.</title>
        <authorList>
            <person name="Wiegand S."/>
            <person name="Jogler M."/>
            <person name="Boedeker C."/>
            <person name="Pinto D."/>
            <person name="Vollmers J."/>
            <person name="Rivas-Marin E."/>
            <person name="Kohn T."/>
            <person name="Peeters S.H."/>
            <person name="Heuer A."/>
            <person name="Rast P."/>
            <person name="Oberbeckmann S."/>
            <person name="Bunk B."/>
            <person name="Jeske O."/>
            <person name="Meyerdierks A."/>
            <person name="Storesund J.E."/>
            <person name="Kallscheuer N."/>
            <person name="Luecker S."/>
            <person name="Lage O.M."/>
            <person name="Pohl T."/>
            <person name="Merkel B.J."/>
            <person name="Hornburger P."/>
            <person name="Mueller R.-W."/>
            <person name="Bruemmer F."/>
            <person name="Labrenz M."/>
            <person name="Spormann A.M."/>
            <person name="Op Den Camp H."/>
            <person name="Overmann J."/>
            <person name="Amann R."/>
            <person name="Jetten M.S.M."/>
            <person name="Mascher T."/>
            <person name="Medema M.H."/>
            <person name="Devos D.P."/>
            <person name="Kaster A.-K."/>
            <person name="Ovreas L."/>
            <person name="Rohde M."/>
            <person name="Galperin M.Y."/>
            <person name="Jogler C."/>
        </authorList>
    </citation>
    <scope>NUCLEOTIDE SEQUENCE [LARGE SCALE GENOMIC DNA]</scope>
    <source>
        <strain evidence="12 13">Poly41</strain>
    </source>
</reference>
<dbReference type="Pfam" id="PF00924">
    <property type="entry name" value="MS_channel_2nd"/>
    <property type="match status" value="1"/>
</dbReference>
<comment type="subcellular location">
    <subcellularLocation>
        <location evidence="1">Cell membrane</location>
        <topology evidence="1">Multi-pass membrane protein</topology>
    </subcellularLocation>
</comment>
<keyword evidence="3" id="KW-1003">Cell membrane</keyword>
<evidence type="ECO:0000313" key="13">
    <source>
        <dbReference type="Proteomes" id="UP000319143"/>
    </source>
</evidence>
<evidence type="ECO:0000256" key="6">
    <source>
        <dbReference type="ARBA" id="ARBA00023136"/>
    </source>
</evidence>
<dbReference type="InterPro" id="IPR045275">
    <property type="entry name" value="MscS_archaea/bacteria_type"/>
</dbReference>
<feature type="domain" description="Mechanosensitive ion channel transmembrane helices 2/3" evidence="11">
    <location>
        <begin position="169"/>
        <end position="210"/>
    </location>
</feature>
<dbReference type="EMBL" id="SJPV01000009">
    <property type="protein sequence ID" value="TWU33834.1"/>
    <property type="molecule type" value="Genomic_DNA"/>
</dbReference>
<feature type="transmembrane region" description="Helical" evidence="8">
    <location>
        <begin position="20"/>
        <end position="38"/>
    </location>
</feature>
<evidence type="ECO:0000256" key="2">
    <source>
        <dbReference type="ARBA" id="ARBA00008017"/>
    </source>
</evidence>
<dbReference type="Pfam" id="PF21088">
    <property type="entry name" value="MS_channel_1st"/>
    <property type="match status" value="1"/>
</dbReference>
<dbReference type="SUPFAM" id="SSF82689">
    <property type="entry name" value="Mechanosensitive channel protein MscS (YggB), C-terminal domain"/>
    <property type="match status" value="1"/>
</dbReference>
<evidence type="ECO:0000256" key="7">
    <source>
        <dbReference type="SAM" id="MobiDB-lite"/>
    </source>
</evidence>
<dbReference type="Proteomes" id="UP000319143">
    <property type="component" value="Unassembled WGS sequence"/>
</dbReference>
<dbReference type="Gene3D" id="2.30.30.60">
    <property type="match status" value="1"/>
</dbReference>
<feature type="compositionally biased region" description="Low complexity" evidence="7">
    <location>
        <begin position="45"/>
        <end position="66"/>
    </location>
</feature>
<dbReference type="Gene3D" id="1.10.287.1260">
    <property type="match status" value="1"/>
</dbReference>
<evidence type="ECO:0000259" key="10">
    <source>
        <dbReference type="Pfam" id="PF21082"/>
    </source>
</evidence>
<feature type="transmembrane region" description="Helical" evidence="8">
    <location>
        <begin position="170"/>
        <end position="188"/>
    </location>
</feature>
<dbReference type="Pfam" id="PF21082">
    <property type="entry name" value="MS_channel_3rd"/>
    <property type="match status" value="1"/>
</dbReference>
<evidence type="ECO:0000256" key="5">
    <source>
        <dbReference type="ARBA" id="ARBA00022989"/>
    </source>
</evidence>
<dbReference type="InterPro" id="IPR006685">
    <property type="entry name" value="MscS_channel_2nd"/>
</dbReference>
<evidence type="ECO:0000256" key="8">
    <source>
        <dbReference type="SAM" id="Phobius"/>
    </source>
</evidence>
<evidence type="ECO:0000256" key="1">
    <source>
        <dbReference type="ARBA" id="ARBA00004651"/>
    </source>
</evidence>
<keyword evidence="5 8" id="KW-1133">Transmembrane helix</keyword>
<dbReference type="InterPro" id="IPR011066">
    <property type="entry name" value="MscS_channel_C_sf"/>
</dbReference>
<dbReference type="InterPro" id="IPR049142">
    <property type="entry name" value="MS_channel_1st"/>
</dbReference>
<dbReference type="AlphaFoldDB" id="A0A5C6DD79"/>
<sequence precursor="true">MQLDSDHPLSLRVIANRRRYRGAFLGFLIMGLAVSASAQDNAASNETSASQAAAAENAEGGETAQASESAGETGEEKKLDSPEAAESVVKQAAEDAKETTAEAVDALKSGDLTTAAKKSGELFTRYGIPAITVLVVLIVAFFVATFLARICSAPLKKGVDETLGKFVGKLVFYLVMVSALLGVLQYFGIGIASFAAVIAAAGFAIGLAFQGTLSNFSAGVMLLVFRPFKVGDVINAAGITAKVDEIDLFTTTFDTADNRRIIVPNSAIAGGIIENISHHQDRRVDIPVGVDYSADLKKTRNSLMAAAESQKEFLVEGEGRGYQIVLGELGDSSVGWTVRFWTSAGDYWTVKEYLTAAVKEHLDDANIGIPYPQMDVHLHQNEA</sequence>
<dbReference type="PANTHER" id="PTHR30221">
    <property type="entry name" value="SMALL-CONDUCTANCE MECHANOSENSITIVE CHANNEL"/>
    <property type="match status" value="1"/>
</dbReference>
<dbReference type="InterPro" id="IPR023408">
    <property type="entry name" value="MscS_beta-dom_sf"/>
</dbReference>
<dbReference type="InterPro" id="IPR049278">
    <property type="entry name" value="MS_channel_C"/>
</dbReference>
<keyword evidence="13" id="KW-1185">Reference proteome</keyword>
<name>A0A5C6DD79_9BACT</name>
<evidence type="ECO:0000259" key="11">
    <source>
        <dbReference type="Pfam" id="PF21088"/>
    </source>
</evidence>
<protein>
    <submittedName>
        <fullName evidence="12">Small-conductance mechanosensitive channel</fullName>
    </submittedName>
</protein>
<dbReference type="GO" id="GO:0008381">
    <property type="term" value="F:mechanosensitive monoatomic ion channel activity"/>
    <property type="evidence" value="ECO:0007669"/>
    <property type="project" value="InterPro"/>
</dbReference>
<dbReference type="SUPFAM" id="SSF82861">
    <property type="entry name" value="Mechanosensitive channel protein MscS (YggB), transmembrane region"/>
    <property type="match status" value="1"/>
</dbReference>
<dbReference type="SUPFAM" id="SSF50182">
    <property type="entry name" value="Sm-like ribonucleoproteins"/>
    <property type="match status" value="1"/>
</dbReference>
<evidence type="ECO:0000313" key="12">
    <source>
        <dbReference type="EMBL" id="TWU33834.1"/>
    </source>
</evidence>
<dbReference type="Gene3D" id="3.30.70.100">
    <property type="match status" value="1"/>
</dbReference>
<feature type="domain" description="Mechanosensitive ion channel MscS C-terminal" evidence="10">
    <location>
        <begin position="284"/>
        <end position="369"/>
    </location>
</feature>
<dbReference type="InterPro" id="IPR010920">
    <property type="entry name" value="LSM_dom_sf"/>
</dbReference>
<evidence type="ECO:0000256" key="3">
    <source>
        <dbReference type="ARBA" id="ARBA00022475"/>
    </source>
</evidence>
<feature type="transmembrane region" description="Helical" evidence="8">
    <location>
        <begin position="194"/>
        <end position="225"/>
    </location>
</feature>
<comment type="similarity">
    <text evidence="2">Belongs to the MscS (TC 1.A.23) family.</text>
</comment>
<dbReference type="GO" id="GO:0005886">
    <property type="term" value="C:plasma membrane"/>
    <property type="evidence" value="ECO:0007669"/>
    <property type="project" value="UniProtKB-SubCell"/>
</dbReference>
<keyword evidence="4 8" id="KW-0812">Transmembrane</keyword>
<dbReference type="PANTHER" id="PTHR30221:SF1">
    <property type="entry name" value="SMALL-CONDUCTANCE MECHANOSENSITIVE CHANNEL"/>
    <property type="match status" value="1"/>
</dbReference>
<comment type="caution">
    <text evidence="12">The sequence shown here is derived from an EMBL/GenBank/DDBJ whole genome shotgun (WGS) entry which is preliminary data.</text>
</comment>
<dbReference type="RefSeq" id="WP_231615865.1">
    <property type="nucleotide sequence ID" value="NZ_SJPV01000009.1"/>
</dbReference>
<feature type="region of interest" description="Disordered" evidence="7">
    <location>
        <begin position="45"/>
        <end position="85"/>
    </location>
</feature>
<proteinExistence type="inferred from homology"/>
<dbReference type="InterPro" id="IPR011014">
    <property type="entry name" value="MscS_channel_TM-2"/>
</dbReference>